<dbReference type="PANTHER" id="PTHR31672">
    <property type="entry name" value="BNACNNG10540D PROTEIN"/>
    <property type="match status" value="1"/>
</dbReference>
<reference evidence="2 3" key="1">
    <citation type="submission" date="2024-12" db="EMBL/GenBank/DDBJ databases">
        <title>The unique morphological basis and parallel evolutionary history of personate flowers in Penstemon.</title>
        <authorList>
            <person name="Depatie T.H."/>
            <person name="Wessinger C.A."/>
        </authorList>
    </citation>
    <scope>NUCLEOTIDE SEQUENCE [LARGE SCALE GENOMIC DNA]</scope>
    <source>
        <strain evidence="2">WTNN_2</strain>
        <tissue evidence="2">Leaf</tissue>
    </source>
</reference>
<protein>
    <recommendedName>
        <fullName evidence="1">F-box domain-containing protein</fullName>
    </recommendedName>
</protein>
<evidence type="ECO:0000313" key="2">
    <source>
        <dbReference type="EMBL" id="KAL3824608.1"/>
    </source>
</evidence>
<evidence type="ECO:0000259" key="1">
    <source>
        <dbReference type="PROSITE" id="PS50181"/>
    </source>
</evidence>
<dbReference type="PROSITE" id="PS50181">
    <property type="entry name" value="FBOX"/>
    <property type="match status" value="1"/>
</dbReference>
<dbReference type="Pfam" id="PF00646">
    <property type="entry name" value="F-box"/>
    <property type="match status" value="1"/>
</dbReference>
<dbReference type="InterPro" id="IPR036047">
    <property type="entry name" value="F-box-like_dom_sf"/>
</dbReference>
<proteinExistence type="predicted"/>
<dbReference type="InterPro" id="IPR001810">
    <property type="entry name" value="F-box_dom"/>
</dbReference>
<dbReference type="EMBL" id="JBJXBP010000006">
    <property type="protein sequence ID" value="KAL3824608.1"/>
    <property type="molecule type" value="Genomic_DNA"/>
</dbReference>
<organism evidence="2 3">
    <name type="scientific">Penstemon smallii</name>
    <dbReference type="NCBI Taxonomy" id="265156"/>
    <lineage>
        <taxon>Eukaryota</taxon>
        <taxon>Viridiplantae</taxon>
        <taxon>Streptophyta</taxon>
        <taxon>Embryophyta</taxon>
        <taxon>Tracheophyta</taxon>
        <taxon>Spermatophyta</taxon>
        <taxon>Magnoliopsida</taxon>
        <taxon>eudicotyledons</taxon>
        <taxon>Gunneridae</taxon>
        <taxon>Pentapetalae</taxon>
        <taxon>asterids</taxon>
        <taxon>lamiids</taxon>
        <taxon>Lamiales</taxon>
        <taxon>Plantaginaceae</taxon>
        <taxon>Cheloneae</taxon>
        <taxon>Penstemon</taxon>
    </lineage>
</organism>
<name>A0ABD3SK17_9LAMI</name>
<dbReference type="SMART" id="SM00256">
    <property type="entry name" value="FBOX"/>
    <property type="match status" value="1"/>
</dbReference>
<dbReference type="Proteomes" id="UP001634393">
    <property type="component" value="Unassembled WGS sequence"/>
</dbReference>
<dbReference type="Gene3D" id="1.20.1280.50">
    <property type="match status" value="1"/>
</dbReference>
<keyword evidence="3" id="KW-1185">Reference proteome</keyword>
<sequence length="159" mass="18570">MSDVIPSELFWGILSRVPAEPLLRFRCVCTEWRQIIDDPTFIRSHVQCQAGRERVMIRTSMGGELYTFSLELEALYNFDKLILAESFQLTLSRHGIPHSDNELYWLDIEKKSAKRVKICGDLNSFTSQAFPATLVRLNDDKASDELIWMSFDCWILWFE</sequence>
<accession>A0ABD3SK17</accession>
<feature type="domain" description="F-box" evidence="1">
    <location>
        <begin position="1"/>
        <end position="45"/>
    </location>
</feature>
<dbReference type="SUPFAM" id="SSF81383">
    <property type="entry name" value="F-box domain"/>
    <property type="match status" value="1"/>
</dbReference>
<dbReference type="PANTHER" id="PTHR31672:SF13">
    <property type="entry name" value="F-BOX PROTEIN CPR30-LIKE"/>
    <property type="match status" value="1"/>
</dbReference>
<gene>
    <name evidence="2" type="ORF">ACJIZ3_020637</name>
</gene>
<dbReference type="InterPro" id="IPR050796">
    <property type="entry name" value="SCF_F-box_component"/>
</dbReference>
<evidence type="ECO:0000313" key="3">
    <source>
        <dbReference type="Proteomes" id="UP001634393"/>
    </source>
</evidence>
<comment type="caution">
    <text evidence="2">The sequence shown here is derived from an EMBL/GenBank/DDBJ whole genome shotgun (WGS) entry which is preliminary data.</text>
</comment>
<dbReference type="AlphaFoldDB" id="A0ABD3SK17"/>